<name>A0A9P9IER2_9HYPO</name>
<evidence type="ECO:0000313" key="3">
    <source>
        <dbReference type="EMBL" id="KAH7118036.1"/>
    </source>
</evidence>
<organism evidence="3 4">
    <name type="scientific">Dactylonectria estremocensis</name>
    <dbReference type="NCBI Taxonomy" id="1079267"/>
    <lineage>
        <taxon>Eukaryota</taxon>
        <taxon>Fungi</taxon>
        <taxon>Dikarya</taxon>
        <taxon>Ascomycota</taxon>
        <taxon>Pezizomycotina</taxon>
        <taxon>Sordariomycetes</taxon>
        <taxon>Hypocreomycetidae</taxon>
        <taxon>Hypocreales</taxon>
        <taxon>Nectriaceae</taxon>
        <taxon>Dactylonectria</taxon>
    </lineage>
</organism>
<dbReference type="OrthoDB" id="5324651at2759"/>
<accession>A0A9P9IER2</accession>
<keyword evidence="4" id="KW-1185">Reference proteome</keyword>
<proteinExistence type="predicted"/>
<comment type="caution">
    <text evidence="3">The sequence shown here is derived from an EMBL/GenBank/DDBJ whole genome shotgun (WGS) entry which is preliminary data.</text>
</comment>
<dbReference type="EMBL" id="JAGMUU010000063">
    <property type="protein sequence ID" value="KAH7110421.1"/>
    <property type="molecule type" value="Genomic_DNA"/>
</dbReference>
<evidence type="ECO:0000313" key="2">
    <source>
        <dbReference type="EMBL" id="KAH7110421.1"/>
    </source>
</evidence>
<feature type="region of interest" description="Disordered" evidence="1">
    <location>
        <begin position="98"/>
        <end position="125"/>
    </location>
</feature>
<feature type="non-terminal residue" evidence="3">
    <location>
        <position position="1"/>
    </location>
</feature>
<feature type="compositionally biased region" description="Basic and acidic residues" evidence="1">
    <location>
        <begin position="111"/>
        <end position="125"/>
    </location>
</feature>
<dbReference type="AlphaFoldDB" id="A0A9P9IER2"/>
<evidence type="ECO:0000256" key="1">
    <source>
        <dbReference type="SAM" id="MobiDB-lite"/>
    </source>
</evidence>
<dbReference type="Proteomes" id="UP000717696">
    <property type="component" value="Unassembled WGS sequence"/>
</dbReference>
<protein>
    <submittedName>
        <fullName evidence="3">Uncharacterized protein</fullName>
    </submittedName>
</protein>
<feature type="non-terminal residue" evidence="3">
    <location>
        <position position="340"/>
    </location>
</feature>
<sequence length="340" mass="39154">DDKAVYLALKQAKPFQGKRGKLYLERRIKQVINKRRSLDKVKKLLDQHGMDALCASVKVLLGDGVFASTDKAKTRFPELFPELPTGGQKREVFEDEVQNETTGLQPAKQVRQGENEPSKEAMKEPHGMQPHLMWIRGTDQFCLAAVQPQEPPVHLPFGAQHKLMVQLQEYLEHACYAYGQRKMQETLRERGWDCVEAVELHSWMEEFLHRYKTFETESSSEVLEKLFQSVADIRHTAVRRTHTDSVGIKKFLLDAEHLVRLLQVEEYLGVINKLRLHIERVLIELGQNNRFLQVRAEEKKSEIAVERAMLDQLEKATIAETRKGVEEYQALAGSEVMKAI</sequence>
<gene>
    <name evidence="3" type="ORF">B0J13DRAFT_416398</name>
    <name evidence="2" type="ORF">B0J13DRAFT_416718</name>
</gene>
<evidence type="ECO:0000313" key="4">
    <source>
        <dbReference type="Proteomes" id="UP000717696"/>
    </source>
</evidence>
<dbReference type="EMBL" id="JAGMUU010000033">
    <property type="protein sequence ID" value="KAH7118036.1"/>
    <property type="molecule type" value="Genomic_DNA"/>
</dbReference>
<reference evidence="3" key="1">
    <citation type="journal article" date="2021" name="Nat. Commun.">
        <title>Genetic determinants of endophytism in the Arabidopsis root mycobiome.</title>
        <authorList>
            <person name="Mesny F."/>
            <person name="Miyauchi S."/>
            <person name="Thiergart T."/>
            <person name="Pickel B."/>
            <person name="Atanasova L."/>
            <person name="Karlsson M."/>
            <person name="Huettel B."/>
            <person name="Barry K.W."/>
            <person name="Haridas S."/>
            <person name="Chen C."/>
            <person name="Bauer D."/>
            <person name="Andreopoulos W."/>
            <person name="Pangilinan J."/>
            <person name="LaButti K."/>
            <person name="Riley R."/>
            <person name="Lipzen A."/>
            <person name="Clum A."/>
            <person name="Drula E."/>
            <person name="Henrissat B."/>
            <person name="Kohler A."/>
            <person name="Grigoriev I.V."/>
            <person name="Martin F.M."/>
            <person name="Hacquard S."/>
        </authorList>
    </citation>
    <scope>NUCLEOTIDE SEQUENCE</scope>
    <source>
        <strain evidence="3">MPI-CAGE-AT-0021</strain>
    </source>
</reference>